<dbReference type="GeneID" id="10509627"/>
<keyword evidence="5" id="KW-1015">Disulfide bond</keyword>
<dbReference type="InterPro" id="IPR012341">
    <property type="entry name" value="6hp_glycosidase-like_sf"/>
</dbReference>
<dbReference type="InterPro" id="IPR050749">
    <property type="entry name" value="Glycosyl_Hydrolase_47"/>
</dbReference>
<dbReference type="InterPro" id="IPR036026">
    <property type="entry name" value="Seven-hairpin_glycosidases"/>
</dbReference>
<comment type="pathway">
    <text evidence="2">Protein modification; protein glycosylation.</text>
</comment>
<dbReference type="PANTHER" id="PTHR11742">
    <property type="entry name" value="MANNOSYL-OLIGOSACCHARIDE ALPHA-1,2-MANNOSIDASE-RELATED"/>
    <property type="match status" value="1"/>
</dbReference>
<name>F0Z8J9_DICPU</name>
<dbReference type="AlphaFoldDB" id="F0Z8J9"/>
<dbReference type="OrthoDB" id="30822at2759"/>
<dbReference type="InParanoid" id="F0Z8J9"/>
<evidence type="ECO:0000256" key="5">
    <source>
        <dbReference type="ARBA" id="ARBA00023157"/>
    </source>
</evidence>
<dbReference type="KEGG" id="dpp:DICPUDRAFT_74722"/>
<dbReference type="VEuPathDB" id="AmoebaDB:DICPUDRAFT_74722"/>
<evidence type="ECO:0000256" key="3">
    <source>
        <dbReference type="ARBA" id="ARBA00007658"/>
    </source>
</evidence>
<dbReference type="GO" id="GO:0036503">
    <property type="term" value="P:ERAD pathway"/>
    <property type="evidence" value="ECO:0000318"/>
    <property type="project" value="GO_Central"/>
</dbReference>
<dbReference type="OMA" id="DQKNEIY"/>
<dbReference type="GO" id="GO:0005783">
    <property type="term" value="C:endoplasmic reticulum"/>
    <property type="evidence" value="ECO:0000318"/>
    <property type="project" value="GO_Central"/>
</dbReference>
<dbReference type="Pfam" id="PF01532">
    <property type="entry name" value="Glyco_hydro_47"/>
    <property type="match status" value="1"/>
</dbReference>
<evidence type="ECO:0008006" key="8">
    <source>
        <dbReference type="Google" id="ProtNLM"/>
    </source>
</evidence>
<dbReference type="PANTHER" id="PTHR11742:SF6">
    <property type="entry name" value="MANNOSYL-OLIGOSACCHARIDE ALPHA-1,2-MANNOSIDASE IA-RELATED"/>
    <property type="match status" value="1"/>
</dbReference>
<keyword evidence="4" id="KW-0378">Hydrolase</keyword>
<dbReference type="GO" id="GO:0005509">
    <property type="term" value="F:calcium ion binding"/>
    <property type="evidence" value="ECO:0007669"/>
    <property type="project" value="InterPro"/>
</dbReference>
<dbReference type="eggNOG" id="KOG2204">
    <property type="taxonomic scope" value="Eukaryota"/>
</dbReference>
<dbReference type="InterPro" id="IPR001382">
    <property type="entry name" value="Glyco_hydro_47"/>
</dbReference>
<evidence type="ECO:0000256" key="4">
    <source>
        <dbReference type="ARBA" id="ARBA00022801"/>
    </source>
</evidence>
<dbReference type="Gene3D" id="1.50.10.10">
    <property type="match status" value="1"/>
</dbReference>
<dbReference type="Proteomes" id="UP000001064">
    <property type="component" value="Unassembled WGS sequence"/>
</dbReference>
<keyword evidence="7" id="KW-1185">Reference proteome</keyword>
<evidence type="ECO:0000313" key="7">
    <source>
        <dbReference type="Proteomes" id="UP000001064"/>
    </source>
</evidence>
<comment type="cofactor">
    <cofactor evidence="1">
        <name>Ca(2+)</name>
        <dbReference type="ChEBI" id="CHEBI:29108"/>
    </cofactor>
</comment>
<dbReference type="RefSeq" id="XP_003283723.1">
    <property type="nucleotide sequence ID" value="XM_003283675.1"/>
</dbReference>
<dbReference type="GO" id="GO:0005975">
    <property type="term" value="P:carbohydrate metabolic process"/>
    <property type="evidence" value="ECO:0007669"/>
    <property type="project" value="InterPro"/>
</dbReference>
<reference evidence="7" key="1">
    <citation type="journal article" date="2011" name="Genome Biol.">
        <title>Comparative genomics of the social amoebae Dictyostelium discoideum and Dictyostelium purpureum.</title>
        <authorList>
            <consortium name="US DOE Joint Genome Institute (JGI-PGF)"/>
            <person name="Sucgang R."/>
            <person name="Kuo A."/>
            <person name="Tian X."/>
            <person name="Salerno W."/>
            <person name="Parikh A."/>
            <person name="Feasley C.L."/>
            <person name="Dalin E."/>
            <person name="Tu H."/>
            <person name="Huang E."/>
            <person name="Barry K."/>
            <person name="Lindquist E."/>
            <person name="Shapiro H."/>
            <person name="Bruce D."/>
            <person name="Schmutz J."/>
            <person name="Salamov A."/>
            <person name="Fey P."/>
            <person name="Gaudet P."/>
            <person name="Anjard C."/>
            <person name="Babu M.M."/>
            <person name="Basu S."/>
            <person name="Bushmanova Y."/>
            <person name="van der Wel H."/>
            <person name="Katoh-Kurasawa M."/>
            <person name="Dinh C."/>
            <person name="Coutinho P.M."/>
            <person name="Saito T."/>
            <person name="Elias M."/>
            <person name="Schaap P."/>
            <person name="Kay R.R."/>
            <person name="Henrissat B."/>
            <person name="Eichinger L."/>
            <person name="Rivero F."/>
            <person name="Putnam N.H."/>
            <person name="West C.M."/>
            <person name="Loomis W.F."/>
            <person name="Chisholm R.L."/>
            <person name="Shaulsky G."/>
            <person name="Strassmann J.E."/>
            <person name="Queller D.C."/>
            <person name="Kuspa A."/>
            <person name="Grigoriev I.V."/>
        </authorList>
    </citation>
    <scope>NUCLEOTIDE SEQUENCE [LARGE SCALE GENOMIC DNA]</scope>
    <source>
        <strain evidence="7">QSDP1</strain>
    </source>
</reference>
<dbReference type="EMBL" id="GL870952">
    <property type="protein sequence ID" value="EGC39737.1"/>
    <property type="molecule type" value="Genomic_DNA"/>
</dbReference>
<dbReference type="GO" id="GO:0004571">
    <property type="term" value="F:mannosyl-oligosaccharide 1,2-alpha-mannosidase activity"/>
    <property type="evidence" value="ECO:0000318"/>
    <property type="project" value="GO_Central"/>
</dbReference>
<accession>F0Z8J9</accession>
<sequence>MYDLTDEQVYLNKAVEFGDLLMYAFSDKYPFPARFINTVGRDTGDIIICISLAPLGTFSLEFARLSDLTGDNKYIKKINIAIDTLNQMKTTYDGLFPCSISRDAKRFCSSLISIGRQGDSYYEYLLKMWIYTDGEEEKYSRYFETSADLIIEHLYRDNVLLVNEDHLTCFVDGMFALAAAVNITGNDQKNEIYMEVGREE</sequence>
<dbReference type="SUPFAM" id="SSF48225">
    <property type="entry name" value="Seven-hairpin glycosidases"/>
    <property type="match status" value="1"/>
</dbReference>
<comment type="similarity">
    <text evidence="3">Belongs to the glycosyl hydrolase 47 family.</text>
</comment>
<evidence type="ECO:0000256" key="2">
    <source>
        <dbReference type="ARBA" id="ARBA00004922"/>
    </source>
</evidence>
<proteinExistence type="inferred from homology"/>
<evidence type="ECO:0000313" key="6">
    <source>
        <dbReference type="EMBL" id="EGC39737.1"/>
    </source>
</evidence>
<organism evidence="6 7">
    <name type="scientific">Dictyostelium purpureum</name>
    <name type="common">Slime mold</name>
    <dbReference type="NCBI Taxonomy" id="5786"/>
    <lineage>
        <taxon>Eukaryota</taxon>
        <taxon>Amoebozoa</taxon>
        <taxon>Evosea</taxon>
        <taxon>Eumycetozoa</taxon>
        <taxon>Dictyostelia</taxon>
        <taxon>Dictyosteliales</taxon>
        <taxon>Dictyosteliaceae</taxon>
        <taxon>Dictyostelium</taxon>
    </lineage>
</organism>
<gene>
    <name evidence="6" type="ORF">DICPUDRAFT_74722</name>
</gene>
<evidence type="ECO:0000256" key="1">
    <source>
        <dbReference type="ARBA" id="ARBA00001913"/>
    </source>
</evidence>
<protein>
    <recommendedName>
        <fullName evidence="8">Alpha-1,2-Mannosidase</fullName>
    </recommendedName>
</protein>
<dbReference type="GO" id="GO:0000139">
    <property type="term" value="C:Golgi membrane"/>
    <property type="evidence" value="ECO:0000318"/>
    <property type="project" value="GO_Central"/>
</dbReference>